<name>A0A6J6DA61_9ZZZZ</name>
<sequence>MELSTIDKNRMTVAFLATAIALPLIFIASGRSSDATERPVAQVTTTTYDLGLTLDSEVDAPANLEGPVSVDQNGQGQVAYPADNSGRMVRGTATYRRFPDSAKTACATNLVPLGTTITVRNLNNGRKTTCVNINIGAISTSFDITLHTSVFEAIAELIDAPLPIELTW</sequence>
<accession>A0A6J6DA61</accession>
<protein>
    <submittedName>
        <fullName evidence="1">Unannotated protein</fullName>
    </submittedName>
</protein>
<organism evidence="1">
    <name type="scientific">freshwater metagenome</name>
    <dbReference type="NCBI Taxonomy" id="449393"/>
    <lineage>
        <taxon>unclassified sequences</taxon>
        <taxon>metagenomes</taxon>
        <taxon>ecological metagenomes</taxon>
    </lineage>
</organism>
<dbReference type="Gene3D" id="2.40.40.10">
    <property type="entry name" value="RlpA-like domain"/>
    <property type="match status" value="1"/>
</dbReference>
<gene>
    <name evidence="1" type="ORF">UFOPK1619_00346</name>
</gene>
<dbReference type="AlphaFoldDB" id="A0A6J6DA61"/>
<dbReference type="EMBL" id="CAEZTI010000046">
    <property type="protein sequence ID" value="CAB4560184.1"/>
    <property type="molecule type" value="Genomic_DNA"/>
</dbReference>
<proteinExistence type="predicted"/>
<reference evidence="1" key="1">
    <citation type="submission" date="2020-05" db="EMBL/GenBank/DDBJ databases">
        <authorList>
            <person name="Chiriac C."/>
            <person name="Salcher M."/>
            <person name="Ghai R."/>
            <person name="Kavagutti S V."/>
        </authorList>
    </citation>
    <scope>NUCLEOTIDE SEQUENCE</scope>
</reference>
<evidence type="ECO:0000313" key="1">
    <source>
        <dbReference type="EMBL" id="CAB4560184.1"/>
    </source>
</evidence>
<dbReference type="InterPro" id="IPR036908">
    <property type="entry name" value="RlpA-like_sf"/>
</dbReference>